<accession>A0A927K6Y9</accession>
<comment type="caution">
    <text evidence="2">The sequence shown here is derived from an EMBL/GenBank/DDBJ whole genome shotgun (WGS) entry which is preliminary data.</text>
</comment>
<keyword evidence="3" id="KW-1185">Reference proteome</keyword>
<dbReference type="Proteomes" id="UP000616839">
    <property type="component" value="Unassembled WGS sequence"/>
</dbReference>
<evidence type="ECO:0000313" key="2">
    <source>
        <dbReference type="EMBL" id="MBD8871071.1"/>
    </source>
</evidence>
<reference evidence="2" key="1">
    <citation type="submission" date="2020-09" db="EMBL/GenBank/DDBJ databases">
        <title>Nocardioides sp. strain MJB4 16S ribosomal RNA gene Genome sequencing and assembly.</title>
        <authorList>
            <person name="Kim I."/>
        </authorList>
    </citation>
    <scope>NUCLEOTIDE SEQUENCE</scope>
    <source>
        <strain evidence="2">MJB4</strain>
    </source>
</reference>
<feature type="compositionally biased region" description="Acidic residues" evidence="1">
    <location>
        <begin position="38"/>
        <end position="47"/>
    </location>
</feature>
<name>A0A927K6Y9_9ACTN</name>
<evidence type="ECO:0000313" key="3">
    <source>
        <dbReference type="Proteomes" id="UP000616839"/>
    </source>
</evidence>
<gene>
    <name evidence="2" type="ORF">IE331_15705</name>
</gene>
<dbReference type="EMBL" id="JACYXZ010000005">
    <property type="protein sequence ID" value="MBD8871071.1"/>
    <property type="molecule type" value="Genomic_DNA"/>
</dbReference>
<protein>
    <submittedName>
        <fullName evidence="2">Uncharacterized protein</fullName>
    </submittedName>
</protein>
<feature type="compositionally biased region" description="Basic and acidic residues" evidence="1">
    <location>
        <begin position="48"/>
        <end position="74"/>
    </location>
</feature>
<feature type="region of interest" description="Disordered" evidence="1">
    <location>
        <begin position="1"/>
        <end position="104"/>
    </location>
</feature>
<dbReference type="AlphaFoldDB" id="A0A927K6Y9"/>
<evidence type="ECO:0000256" key="1">
    <source>
        <dbReference type="SAM" id="MobiDB-lite"/>
    </source>
</evidence>
<organism evidence="2 3">
    <name type="scientific">Nocardioides donggukensis</name>
    <dbReference type="NCBI Taxonomy" id="2774019"/>
    <lineage>
        <taxon>Bacteria</taxon>
        <taxon>Bacillati</taxon>
        <taxon>Actinomycetota</taxon>
        <taxon>Actinomycetes</taxon>
        <taxon>Propionibacteriales</taxon>
        <taxon>Nocardioidaceae</taxon>
        <taxon>Nocardioides</taxon>
    </lineage>
</organism>
<feature type="compositionally biased region" description="Basic and acidic residues" evidence="1">
    <location>
        <begin position="1"/>
        <end position="12"/>
    </location>
</feature>
<proteinExistence type="predicted"/>
<sequence length="104" mass="11160">MDDADDRTRTDAETDGGAGSETGSETGDETPVGSGTEELSEAEQEQIEAERRERLDPANRPDNVEVDNTDRDFDATTGQFTDHETDPDIGPFPAPGEDADSAED</sequence>
<dbReference type="RefSeq" id="WP_192144411.1">
    <property type="nucleotide sequence ID" value="NZ_JACYXZ010000005.1"/>
</dbReference>